<sequence>MQYRLSHDRHPAPGWRHLFSGTIYYKRREGLLSIMSKALNRNREYPKLRSLNLSWMTELSRLYSYLRNADELGERVDWQKSEKGLGC</sequence>
<name>A0A8X6YPZ1_9ARAC</name>
<gene>
    <name evidence="1" type="ORF">TNIN_43361</name>
</gene>
<proteinExistence type="predicted"/>
<keyword evidence="2" id="KW-1185">Reference proteome</keyword>
<dbReference type="EMBL" id="BMAV01020992">
    <property type="protein sequence ID" value="GFY74833.1"/>
    <property type="molecule type" value="Genomic_DNA"/>
</dbReference>
<dbReference type="AlphaFoldDB" id="A0A8X6YPZ1"/>
<protein>
    <submittedName>
        <fullName evidence="1">Uncharacterized protein</fullName>
    </submittedName>
</protein>
<organism evidence="1 2">
    <name type="scientific">Trichonephila inaurata madagascariensis</name>
    <dbReference type="NCBI Taxonomy" id="2747483"/>
    <lineage>
        <taxon>Eukaryota</taxon>
        <taxon>Metazoa</taxon>
        <taxon>Ecdysozoa</taxon>
        <taxon>Arthropoda</taxon>
        <taxon>Chelicerata</taxon>
        <taxon>Arachnida</taxon>
        <taxon>Araneae</taxon>
        <taxon>Araneomorphae</taxon>
        <taxon>Entelegynae</taxon>
        <taxon>Araneoidea</taxon>
        <taxon>Nephilidae</taxon>
        <taxon>Trichonephila</taxon>
        <taxon>Trichonephila inaurata</taxon>
    </lineage>
</organism>
<evidence type="ECO:0000313" key="2">
    <source>
        <dbReference type="Proteomes" id="UP000886998"/>
    </source>
</evidence>
<dbReference type="Proteomes" id="UP000886998">
    <property type="component" value="Unassembled WGS sequence"/>
</dbReference>
<evidence type="ECO:0000313" key="1">
    <source>
        <dbReference type="EMBL" id="GFY74833.1"/>
    </source>
</evidence>
<comment type="caution">
    <text evidence="1">The sequence shown here is derived from an EMBL/GenBank/DDBJ whole genome shotgun (WGS) entry which is preliminary data.</text>
</comment>
<accession>A0A8X6YPZ1</accession>
<reference evidence="1" key="1">
    <citation type="submission" date="2020-08" db="EMBL/GenBank/DDBJ databases">
        <title>Multicomponent nature underlies the extraordinary mechanical properties of spider dragline silk.</title>
        <authorList>
            <person name="Kono N."/>
            <person name="Nakamura H."/>
            <person name="Mori M."/>
            <person name="Yoshida Y."/>
            <person name="Ohtoshi R."/>
            <person name="Malay A.D."/>
            <person name="Moran D.A.P."/>
            <person name="Tomita M."/>
            <person name="Numata K."/>
            <person name="Arakawa K."/>
        </authorList>
    </citation>
    <scope>NUCLEOTIDE SEQUENCE</scope>
</reference>